<dbReference type="Proteomes" id="UP000053555">
    <property type="component" value="Unassembled WGS sequence"/>
</dbReference>
<reference evidence="1" key="1">
    <citation type="submission" date="2014-07" db="EMBL/GenBank/DDBJ databases">
        <title>Identification of a novel salt tolerance gene in wild soybean by whole-genome sequencing.</title>
        <authorList>
            <person name="Lam H.-M."/>
            <person name="Qi X."/>
            <person name="Li M.-W."/>
            <person name="Liu X."/>
            <person name="Xie M."/>
            <person name="Ni M."/>
            <person name="Xu X."/>
        </authorList>
    </citation>
    <scope>NUCLEOTIDE SEQUENCE [LARGE SCALE GENOMIC DNA]</scope>
    <source>
        <tissue evidence="1">Root</tissue>
    </source>
</reference>
<dbReference type="EMBL" id="KN667267">
    <property type="protein sequence ID" value="KHN07163.1"/>
    <property type="molecule type" value="Genomic_DNA"/>
</dbReference>
<accession>A0A0B2PHU5</accession>
<dbReference type="AlphaFoldDB" id="A0A0B2PHU5"/>
<name>A0A0B2PHU5_GLYSO</name>
<organism evidence="1">
    <name type="scientific">Glycine soja</name>
    <name type="common">Wild soybean</name>
    <dbReference type="NCBI Taxonomy" id="3848"/>
    <lineage>
        <taxon>Eukaryota</taxon>
        <taxon>Viridiplantae</taxon>
        <taxon>Streptophyta</taxon>
        <taxon>Embryophyta</taxon>
        <taxon>Tracheophyta</taxon>
        <taxon>Spermatophyta</taxon>
        <taxon>Magnoliopsida</taxon>
        <taxon>eudicotyledons</taxon>
        <taxon>Gunneridae</taxon>
        <taxon>Pentapetalae</taxon>
        <taxon>rosids</taxon>
        <taxon>fabids</taxon>
        <taxon>Fabales</taxon>
        <taxon>Fabaceae</taxon>
        <taxon>Papilionoideae</taxon>
        <taxon>50 kb inversion clade</taxon>
        <taxon>NPAAA clade</taxon>
        <taxon>indigoferoid/millettioid clade</taxon>
        <taxon>Phaseoleae</taxon>
        <taxon>Glycine</taxon>
        <taxon>Glycine subgen. Soja</taxon>
    </lineage>
</organism>
<protein>
    <submittedName>
        <fullName evidence="1">Uncharacterized protein</fullName>
    </submittedName>
</protein>
<proteinExistence type="predicted"/>
<sequence length="73" mass="8094">MLTLAKIKDAKDKYPLSVQNIKNGSKLYVNADISEIKKFCDSYDLHVPFYVGGVTDEGSGSQSQYTNNSQRSS</sequence>
<gene>
    <name evidence="1" type="ORF">glysoja_032024</name>
</gene>
<evidence type="ECO:0000313" key="1">
    <source>
        <dbReference type="EMBL" id="KHN07163.1"/>
    </source>
</evidence>